<dbReference type="PRINTS" id="PR00326">
    <property type="entry name" value="GTP1OBG"/>
</dbReference>
<dbReference type="InterPro" id="IPR030394">
    <property type="entry name" value="G_HFLX_dom"/>
</dbReference>
<name>A0A7Y2E5W8_UNCEI</name>
<protein>
    <recommendedName>
        <fullName evidence="6">GTPase HflX</fullName>
    </recommendedName>
    <alternativeName>
        <fullName evidence="6">GTP-binding protein HflX</fullName>
    </alternativeName>
</protein>
<evidence type="ECO:0000256" key="8">
    <source>
        <dbReference type="PIRSR" id="PIRSR006809-2"/>
    </source>
</evidence>
<dbReference type="Pfam" id="PF16360">
    <property type="entry name" value="GTP-bdg_M"/>
    <property type="match status" value="1"/>
</dbReference>
<dbReference type="PIRSF" id="PIRSF006809">
    <property type="entry name" value="GTP-binding_hflX_prd"/>
    <property type="match status" value="1"/>
</dbReference>
<evidence type="ECO:0000256" key="3">
    <source>
        <dbReference type="ARBA" id="ARBA00022741"/>
    </source>
</evidence>
<dbReference type="CDD" id="cd01878">
    <property type="entry name" value="HflX"/>
    <property type="match status" value="1"/>
</dbReference>
<dbReference type="Gene3D" id="3.40.50.11060">
    <property type="entry name" value="GTPase HflX, N-terminal domain"/>
    <property type="match status" value="1"/>
</dbReference>
<reference evidence="11 12" key="1">
    <citation type="submission" date="2020-03" db="EMBL/GenBank/DDBJ databases">
        <title>Metabolic flexibility allows generalist bacteria to become dominant in a frequently disturbed ecosystem.</title>
        <authorList>
            <person name="Chen Y.-J."/>
            <person name="Leung P.M."/>
            <person name="Bay S.K."/>
            <person name="Hugenholtz P."/>
            <person name="Kessler A.J."/>
            <person name="Shelley G."/>
            <person name="Waite D.W."/>
            <person name="Cook P.L."/>
            <person name="Greening C."/>
        </authorList>
    </citation>
    <scope>NUCLEOTIDE SEQUENCE [LARGE SCALE GENOMIC DNA]</scope>
    <source>
        <strain evidence="11">SS_bin_28</strain>
    </source>
</reference>
<comment type="subcellular location">
    <subcellularLocation>
        <location evidence="6">Cytoplasm</location>
    </subcellularLocation>
    <text evidence="6">May associate with membranes.</text>
</comment>
<comment type="cofactor">
    <cofactor evidence="8">
        <name>Mg(2+)</name>
        <dbReference type="ChEBI" id="CHEBI:18420"/>
    </cofactor>
</comment>
<dbReference type="GO" id="GO:0005525">
    <property type="term" value="F:GTP binding"/>
    <property type="evidence" value="ECO:0007669"/>
    <property type="project" value="UniProtKB-UniRule"/>
</dbReference>
<comment type="function">
    <text evidence="6">GTPase that associates with the 50S ribosomal subunit and may have a role during protein synthesis or ribosome biogenesis.</text>
</comment>
<evidence type="ECO:0000256" key="5">
    <source>
        <dbReference type="ARBA" id="ARBA00023134"/>
    </source>
</evidence>
<feature type="binding site" evidence="8">
    <location>
        <position position="231"/>
    </location>
    <ligand>
        <name>Mg(2+)</name>
        <dbReference type="ChEBI" id="CHEBI:18420"/>
    </ligand>
</feature>
<accession>A0A7Y2E5W8</accession>
<feature type="coiled-coil region" evidence="9">
    <location>
        <begin position="166"/>
        <end position="193"/>
    </location>
</feature>
<dbReference type="GO" id="GO:0046872">
    <property type="term" value="F:metal ion binding"/>
    <property type="evidence" value="ECO:0007669"/>
    <property type="project" value="UniProtKB-KW"/>
</dbReference>
<feature type="binding site" evidence="7">
    <location>
        <begin position="251"/>
        <end position="254"/>
    </location>
    <ligand>
        <name>GTP</name>
        <dbReference type="ChEBI" id="CHEBI:37565"/>
    </ligand>
</feature>
<dbReference type="PANTHER" id="PTHR10229:SF0">
    <property type="entry name" value="GTP-BINDING PROTEIN 6-RELATED"/>
    <property type="match status" value="1"/>
</dbReference>
<dbReference type="Gene3D" id="6.10.250.2860">
    <property type="match status" value="1"/>
</dbReference>
<dbReference type="GO" id="GO:0043022">
    <property type="term" value="F:ribosome binding"/>
    <property type="evidence" value="ECO:0007669"/>
    <property type="project" value="TreeGrafter"/>
</dbReference>
<dbReference type="FunFam" id="3.40.50.11060:FF:000001">
    <property type="entry name" value="GTPase HflX"/>
    <property type="match status" value="1"/>
</dbReference>
<keyword evidence="4 8" id="KW-0460">Magnesium</keyword>
<dbReference type="PROSITE" id="PS51705">
    <property type="entry name" value="G_HFLX"/>
    <property type="match status" value="1"/>
</dbReference>
<dbReference type="EMBL" id="JABDJR010000129">
    <property type="protein sequence ID" value="NNF05791.1"/>
    <property type="molecule type" value="Genomic_DNA"/>
</dbReference>
<dbReference type="InterPro" id="IPR027417">
    <property type="entry name" value="P-loop_NTPase"/>
</dbReference>
<feature type="domain" description="Hflx-type G" evidence="10">
    <location>
        <begin position="198"/>
        <end position="371"/>
    </location>
</feature>
<dbReference type="InterPro" id="IPR042108">
    <property type="entry name" value="GTPase_HflX_N_sf"/>
</dbReference>
<dbReference type="GO" id="GO:0005737">
    <property type="term" value="C:cytoplasm"/>
    <property type="evidence" value="ECO:0007669"/>
    <property type="project" value="UniProtKB-SubCell"/>
</dbReference>
<sequence length="371" mass="41090">MYEIKRITETKEQAILVGLNPNPASFDTLVELGELATTAGADVVDRVVQRKDSLNPGTFLSRGKLDQLKKRAKAKEVDLVIFDDQLSPGQSRNLEKMLEVKIVDRSELILSIFAARARTREARLQVELAQLEYLLPRLTKMWGHLSRQQGGIGTRGPGETQLEVDRRAVREKIAFLKKKLQSVEKERQVQRARRRDFHRTALVGYTNAGKSTLMNSLTGAGVLAENKLFATLDATTRRYRFPEGEITLFSDTVGFIRKLPHHLVASFKSTLEEVVEANLLLHVVDASSPTASDQIEAVYGVLEELKSASIPTITVLNKADQASETQITGLLAHNSGAIVTSAIDSKSLGELRSMVQEKVKIFAASKQRGFA</sequence>
<evidence type="ECO:0000313" key="12">
    <source>
        <dbReference type="Proteomes" id="UP000547674"/>
    </source>
</evidence>
<dbReference type="Proteomes" id="UP000547674">
    <property type="component" value="Unassembled WGS sequence"/>
</dbReference>
<evidence type="ECO:0000256" key="1">
    <source>
        <dbReference type="ARBA" id="ARBA00022490"/>
    </source>
</evidence>
<dbReference type="Pfam" id="PF13167">
    <property type="entry name" value="GTP-bdg_N"/>
    <property type="match status" value="1"/>
</dbReference>
<dbReference type="PANTHER" id="PTHR10229">
    <property type="entry name" value="GTP-BINDING PROTEIN HFLX"/>
    <property type="match status" value="1"/>
</dbReference>
<keyword evidence="1 6" id="KW-0963">Cytoplasm</keyword>
<feature type="binding site" evidence="7">
    <location>
        <begin position="317"/>
        <end position="320"/>
    </location>
    <ligand>
        <name>GTP</name>
        <dbReference type="ChEBI" id="CHEBI:37565"/>
    </ligand>
</feature>
<evidence type="ECO:0000256" key="7">
    <source>
        <dbReference type="PIRSR" id="PIRSR006809-1"/>
    </source>
</evidence>
<dbReference type="GO" id="GO:0003924">
    <property type="term" value="F:GTPase activity"/>
    <property type="evidence" value="ECO:0007669"/>
    <property type="project" value="UniProtKB-UniRule"/>
</dbReference>
<dbReference type="AlphaFoldDB" id="A0A7Y2E5W8"/>
<dbReference type="NCBIfam" id="TIGR03156">
    <property type="entry name" value="GTP_HflX"/>
    <property type="match status" value="1"/>
</dbReference>
<comment type="subunit">
    <text evidence="6">Monomer. Associates with the 50S ribosomal subunit.</text>
</comment>
<dbReference type="SUPFAM" id="SSF52540">
    <property type="entry name" value="P-loop containing nucleoside triphosphate hydrolases"/>
    <property type="match status" value="1"/>
</dbReference>
<keyword evidence="2 8" id="KW-0479">Metal-binding</keyword>
<proteinExistence type="inferred from homology"/>
<organism evidence="11 12">
    <name type="scientific">Eiseniibacteriota bacterium</name>
    <dbReference type="NCBI Taxonomy" id="2212470"/>
    <lineage>
        <taxon>Bacteria</taxon>
        <taxon>Candidatus Eiseniibacteriota</taxon>
    </lineage>
</organism>
<keyword evidence="3 6" id="KW-0547">Nucleotide-binding</keyword>
<dbReference type="InterPro" id="IPR025121">
    <property type="entry name" value="GTPase_HflX_N"/>
</dbReference>
<evidence type="ECO:0000256" key="6">
    <source>
        <dbReference type="HAMAP-Rule" id="MF_00900"/>
    </source>
</evidence>
<evidence type="ECO:0000259" key="10">
    <source>
        <dbReference type="PROSITE" id="PS51705"/>
    </source>
</evidence>
<feature type="binding site" evidence="8">
    <location>
        <position position="211"/>
    </location>
    <ligand>
        <name>Mg(2+)</name>
        <dbReference type="ChEBI" id="CHEBI:18420"/>
    </ligand>
</feature>
<evidence type="ECO:0000256" key="2">
    <source>
        <dbReference type="ARBA" id="ARBA00022723"/>
    </source>
</evidence>
<comment type="caution">
    <text evidence="11">The sequence shown here is derived from an EMBL/GenBank/DDBJ whole genome shotgun (WGS) entry which is preliminary data.</text>
</comment>
<dbReference type="Pfam" id="PF01926">
    <property type="entry name" value="MMR_HSR1"/>
    <property type="match status" value="1"/>
</dbReference>
<evidence type="ECO:0000256" key="9">
    <source>
        <dbReference type="SAM" id="Coils"/>
    </source>
</evidence>
<dbReference type="Gene3D" id="3.40.50.300">
    <property type="entry name" value="P-loop containing nucleotide triphosphate hydrolases"/>
    <property type="match status" value="1"/>
</dbReference>
<keyword evidence="9" id="KW-0175">Coiled coil</keyword>
<evidence type="ECO:0000256" key="4">
    <source>
        <dbReference type="ARBA" id="ARBA00022842"/>
    </source>
</evidence>
<keyword evidence="5 6" id="KW-0342">GTP-binding</keyword>
<dbReference type="InterPro" id="IPR016496">
    <property type="entry name" value="GTPase_HflX"/>
</dbReference>
<dbReference type="InterPro" id="IPR006073">
    <property type="entry name" value="GTP-bd"/>
</dbReference>
<dbReference type="HAMAP" id="MF_00900">
    <property type="entry name" value="GTPase_HflX"/>
    <property type="match status" value="1"/>
</dbReference>
<evidence type="ECO:0000313" key="11">
    <source>
        <dbReference type="EMBL" id="NNF05791.1"/>
    </source>
</evidence>
<comment type="similarity">
    <text evidence="6">Belongs to the TRAFAC class OBG-HflX-like GTPase superfamily. HflX GTPase family.</text>
</comment>
<dbReference type="InterPro" id="IPR032305">
    <property type="entry name" value="GTP-bd_M"/>
</dbReference>
<feature type="binding site" evidence="7">
    <location>
        <begin position="204"/>
        <end position="211"/>
    </location>
    <ligand>
        <name>GTP</name>
        <dbReference type="ChEBI" id="CHEBI:37565"/>
    </ligand>
</feature>
<gene>
    <name evidence="6 11" type="primary">hflX</name>
    <name evidence="11" type="ORF">HKN21_03435</name>
</gene>
<feature type="binding site" evidence="7">
    <location>
        <begin position="229"/>
        <end position="233"/>
    </location>
    <ligand>
        <name>GTP</name>
        <dbReference type="ChEBI" id="CHEBI:37565"/>
    </ligand>
</feature>